<evidence type="ECO:0000256" key="1">
    <source>
        <dbReference type="ARBA" id="ARBA00022598"/>
    </source>
</evidence>
<keyword evidence="4" id="KW-1185">Reference proteome</keyword>
<dbReference type="EMBL" id="BSPW01000014">
    <property type="protein sequence ID" value="GLT16914.1"/>
    <property type="molecule type" value="Genomic_DNA"/>
</dbReference>
<dbReference type="PANTHER" id="PTHR43767:SF8">
    <property type="entry name" value="LONG-CHAIN-FATTY-ACID--COA LIGASE"/>
    <property type="match status" value="1"/>
</dbReference>
<organism evidence="3 4">
    <name type="scientific">Vibrio zhanjiangensis</name>
    <dbReference type="NCBI Taxonomy" id="1046128"/>
    <lineage>
        <taxon>Bacteria</taxon>
        <taxon>Pseudomonadati</taxon>
        <taxon>Pseudomonadota</taxon>
        <taxon>Gammaproteobacteria</taxon>
        <taxon>Vibrionales</taxon>
        <taxon>Vibrionaceae</taxon>
        <taxon>Vibrio</taxon>
    </lineage>
</organism>
<evidence type="ECO:0000313" key="4">
    <source>
        <dbReference type="Proteomes" id="UP001157138"/>
    </source>
</evidence>
<feature type="domain" description="AMP-dependent synthetase/ligase" evidence="2">
    <location>
        <begin position="1"/>
        <end position="315"/>
    </location>
</feature>
<name>A0ABQ6EVA2_9VIBR</name>
<accession>A0ABQ6EVA2</accession>
<proteinExistence type="predicted"/>
<dbReference type="Proteomes" id="UP001157138">
    <property type="component" value="Unassembled WGS sequence"/>
</dbReference>
<dbReference type="SUPFAM" id="SSF56801">
    <property type="entry name" value="Acetyl-CoA synthetase-like"/>
    <property type="match status" value="1"/>
</dbReference>
<dbReference type="InterPro" id="IPR050237">
    <property type="entry name" value="ATP-dep_AMP-bd_enzyme"/>
</dbReference>
<gene>
    <name evidence="3" type="ORF">GCM10007938_06910</name>
</gene>
<sequence>MTYSELISQIEHVAKQLKAQDIKALALRAENSIHWAVVDLAAMSADVVVVPIPTFFSDAQVLHTLEQSCVDALVGDWQTWLTAHTEQNKITSPSSLSIAHLPLLRRQSVGQKAYLAGTGKITFTSGSTGQPKGVCLSYEHLGNVAQSLALTVQGHAQSHFVLLPLSTLLENITGLYVPLLLGVTSSILPAEQTGLLGSNQFDPHRFASALATIKPESLVLTPALLLALIQIAKQQPNLTKSLSFIAVGGARVSEQLIKAAQALDLPVFEGYGLSECGSVVCLNTPSDFKIGTCGKPLPHTKVRLAQDGELLVKGNTALGYLNEPFTQQWLATGDLAQIDEQGFVSLLGRKKNLVITLYGRNVSPEWIESEAMAFLPTVPLIVTGDHQQALCAVAKRHKNIEHEIAKLNSTLPDYAQIRTLLLLDNPAAISAWFTDNGKPKRQNIEQDVEHLLKRKTNNFTWERQNIQRVEVPVCHTHAHFQTAS</sequence>
<dbReference type="InterPro" id="IPR000873">
    <property type="entry name" value="AMP-dep_synth/lig_dom"/>
</dbReference>
<reference evidence="4" key="1">
    <citation type="journal article" date="2019" name="Int. J. Syst. Evol. Microbiol.">
        <title>The Global Catalogue of Microorganisms (GCM) 10K type strain sequencing project: providing services to taxonomists for standard genome sequencing and annotation.</title>
        <authorList>
            <consortium name="The Broad Institute Genomics Platform"/>
            <consortium name="The Broad Institute Genome Sequencing Center for Infectious Disease"/>
            <person name="Wu L."/>
            <person name="Ma J."/>
        </authorList>
    </citation>
    <scope>NUCLEOTIDE SEQUENCE [LARGE SCALE GENOMIC DNA]</scope>
    <source>
        <strain evidence="4">NBRC 108723</strain>
    </source>
</reference>
<dbReference type="InterPro" id="IPR042099">
    <property type="entry name" value="ANL_N_sf"/>
</dbReference>
<dbReference type="PANTHER" id="PTHR43767">
    <property type="entry name" value="LONG-CHAIN-FATTY-ACID--COA LIGASE"/>
    <property type="match status" value="1"/>
</dbReference>
<evidence type="ECO:0000313" key="3">
    <source>
        <dbReference type="EMBL" id="GLT16914.1"/>
    </source>
</evidence>
<dbReference type="Pfam" id="PF00501">
    <property type="entry name" value="AMP-binding"/>
    <property type="match status" value="1"/>
</dbReference>
<dbReference type="GO" id="GO:0016874">
    <property type="term" value="F:ligase activity"/>
    <property type="evidence" value="ECO:0007669"/>
    <property type="project" value="UniProtKB-KW"/>
</dbReference>
<evidence type="ECO:0000259" key="2">
    <source>
        <dbReference type="Pfam" id="PF00501"/>
    </source>
</evidence>
<protein>
    <submittedName>
        <fullName evidence="3">Long-chain-fatty-acid--CoA ligase</fullName>
    </submittedName>
</protein>
<keyword evidence="1 3" id="KW-0436">Ligase</keyword>
<dbReference type="PROSITE" id="PS00455">
    <property type="entry name" value="AMP_BINDING"/>
    <property type="match status" value="1"/>
</dbReference>
<dbReference type="Gene3D" id="3.40.50.12780">
    <property type="entry name" value="N-terminal domain of ligase-like"/>
    <property type="match status" value="1"/>
</dbReference>
<dbReference type="InterPro" id="IPR020845">
    <property type="entry name" value="AMP-binding_CS"/>
</dbReference>
<comment type="caution">
    <text evidence="3">The sequence shown here is derived from an EMBL/GenBank/DDBJ whole genome shotgun (WGS) entry which is preliminary data.</text>
</comment>